<dbReference type="EMBL" id="KN832874">
    <property type="protein sequence ID" value="KIN03276.1"/>
    <property type="molecule type" value="Genomic_DNA"/>
</dbReference>
<sequence>MRILFPLLCSVAAASTAWIAPGAIWYDTDGKKIDAHGGGIVKMGSNFYWSGHSAENQSPMMYLSTDLLNWKNFGSQDPSVTGMWRPKIAKPNGDYWKFWAASLSGPWNGGTDIAPASTNTYGSQNSLELTITGSKQTTYIYMGDAWDSKGGPGSNYVWLPMAVDANAKTVTLQYHSMWRVDINTGEVSTATSSKRYEAEHADISGRAVHADSEVTFYNITGTGRRQWLTFHYTVSSPEAGDAYIFINDSPTAINMSDLNSRAGYHNAVPVYLVLRPGDVNTVRFGASGSHGFNAIIDAIELHDL</sequence>
<dbReference type="STRING" id="913774.A0A0C3H527"/>
<keyword evidence="1" id="KW-0732">Signal</keyword>
<dbReference type="InterPro" id="IPR023296">
    <property type="entry name" value="Glyco_hydro_beta-prop_sf"/>
</dbReference>
<accession>A0A0C3H527</accession>
<keyword evidence="3" id="KW-1185">Reference proteome</keyword>
<dbReference type="Gene3D" id="2.115.10.20">
    <property type="entry name" value="Glycosyl hydrolase domain, family 43"/>
    <property type="match status" value="2"/>
</dbReference>
<feature type="signal peptide" evidence="1">
    <location>
        <begin position="1"/>
        <end position="16"/>
    </location>
</feature>
<proteinExistence type="predicted"/>
<dbReference type="InParanoid" id="A0A0C3H527"/>
<dbReference type="SUPFAM" id="SSF75005">
    <property type="entry name" value="Arabinanase/levansucrase/invertase"/>
    <property type="match status" value="1"/>
</dbReference>
<evidence type="ECO:0000256" key="1">
    <source>
        <dbReference type="SAM" id="SignalP"/>
    </source>
</evidence>
<dbReference type="GO" id="GO:0016787">
    <property type="term" value="F:hydrolase activity"/>
    <property type="evidence" value="ECO:0007669"/>
    <property type="project" value="UniProtKB-KW"/>
</dbReference>
<dbReference type="Proteomes" id="UP000054321">
    <property type="component" value="Unassembled WGS sequence"/>
</dbReference>
<keyword evidence="2" id="KW-0378">Hydrolase</keyword>
<gene>
    <name evidence="2" type="ORF">OIDMADRAFT_178897</name>
</gene>
<reference evidence="3" key="2">
    <citation type="submission" date="2015-01" db="EMBL/GenBank/DDBJ databases">
        <title>Evolutionary Origins and Diversification of the Mycorrhizal Mutualists.</title>
        <authorList>
            <consortium name="DOE Joint Genome Institute"/>
            <consortium name="Mycorrhizal Genomics Consortium"/>
            <person name="Kohler A."/>
            <person name="Kuo A."/>
            <person name="Nagy L.G."/>
            <person name="Floudas D."/>
            <person name="Copeland A."/>
            <person name="Barry K.W."/>
            <person name="Cichocki N."/>
            <person name="Veneault-Fourrey C."/>
            <person name="LaButti K."/>
            <person name="Lindquist E.A."/>
            <person name="Lipzen A."/>
            <person name="Lundell T."/>
            <person name="Morin E."/>
            <person name="Murat C."/>
            <person name="Riley R."/>
            <person name="Ohm R."/>
            <person name="Sun H."/>
            <person name="Tunlid A."/>
            <person name="Henrissat B."/>
            <person name="Grigoriev I.V."/>
            <person name="Hibbett D.S."/>
            <person name="Martin F."/>
        </authorList>
    </citation>
    <scope>NUCLEOTIDE SEQUENCE [LARGE SCALE GENOMIC DNA]</scope>
    <source>
        <strain evidence="3">Zn</strain>
    </source>
</reference>
<reference evidence="2 3" key="1">
    <citation type="submission" date="2014-04" db="EMBL/GenBank/DDBJ databases">
        <authorList>
            <consortium name="DOE Joint Genome Institute"/>
            <person name="Kuo A."/>
            <person name="Martino E."/>
            <person name="Perotto S."/>
            <person name="Kohler A."/>
            <person name="Nagy L.G."/>
            <person name="Floudas D."/>
            <person name="Copeland A."/>
            <person name="Barry K.W."/>
            <person name="Cichocki N."/>
            <person name="Veneault-Fourrey C."/>
            <person name="LaButti K."/>
            <person name="Lindquist E.A."/>
            <person name="Lipzen A."/>
            <person name="Lundell T."/>
            <person name="Morin E."/>
            <person name="Murat C."/>
            <person name="Sun H."/>
            <person name="Tunlid A."/>
            <person name="Henrissat B."/>
            <person name="Grigoriev I.V."/>
            <person name="Hibbett D.S."/>
            <person name="Martin F."/>
            <person name="Nordberg H.P."/>
            <person name="Cantor M.N."/>
            <person name="Hua S.X."/>
        </authorList>
    </citation>
    <scope>NUCLEOTIDE SEQUENCE [LARGE SCALE GENOMIC DNA]</scope>
    <source>
        <strain evidence="2 3">Zn</strain>
    </source>
</reference>
<feature type="chain" id="PRO_5002165223" evidence="1">
    <location>
        <begin position="17"/>
        <end position="304"/>
    </location>
</feature>
<organism evidence="2 3">
    <name type="scientific">Oidiodendron maius (strain Zn)</name>
    <dbReference type="NCBI Taxonomy" id="913774"/>
    <lineage>
        <taxon>Eukaryota</taxon>
        <taxon>Fungi</taxon>
        <taxon>Dikarya</taxon>
        <taxon>Ascomycota</taxon>
        <taxon>Pezizomycotina</taxon>
        <taxon>Leotiomycetes</taxon>
        <taxon>Leotiomycetes incertae sedis</taxon>
        <taxon>Myxotrichaceae</taxon>
        <taxon>Oidiodendron</taxon>
    </lineage>
</organism>
<evidence type="ECO:0000313" key="3">
    <source>
        <dbReference type="Proteomes" id="UP000054321"/>
    </source>
</evidence>
<evidence type="ECO:0000313" key="2">
    <source>
        <dbReference type="EMBL" id="KIN03276.1"/>
    </source>
</evidence>
<name>A0A0C3H527_OIDMZ</name>
<protein>
    <submittedName>
        <fullName evidence="2">Glycoside hydrolase family 43 protein</fullName>
    </submittedName>
</protein>
<dbReference type="AlphaFoldDB" id="A0A0C3H527"/>
<dbReference type="PANTHER" id="PTHR22925:SF39">
    <property type="entry name" value="PUTATIVE (AFU_ORTHOLOGUE AFUA_5G14190)-RELATED"/>
    <property type="match status" value="1"/>
</dbReference>
<dbReference type="PANTHER" id="PTHR22925">
    <property type="entry name" value="GLYCOSYL HYDROLASE 43 FAMILY MEMBER"/>
    <property type="match status" value="1"/>
</dbReference>
<dbReference type="OrthoDB" id="5211809at2759"/>
<dbReference type="HOGENOM" id="CLU_016116_1_1_1"/>